<dbReference type="AlphaFoldDB" id="A0A5R9EYN4"/>
<evidence type="ECO:0000313" key="2">
    <source>
        <dbReference type="Proteomes" id="UP000308230"/>
    </source>
</evidence>
<reference evidence="1 2" key="1">
    <citation type="submission" date="2019-04" db="EMBL/GenBank/DDBJ databases">
        <title>Bacillus caeni sp. nov., a bacterium isolated from mangrove sediment.</title>
        <authorList>
            <person name="Huang H."/>
            <person name="Mo K."/>
            <person name="Hu Y."/>
        </authorList>
    </citation>
    <scope>NUCLEOTIDE SEQUENCE [LARGE SCALE GENOMIC DNA]</scope>
    <source>
        <strain evidence="1 2">HB172195</strain>
    </source>
</reference>
<dbReference type="Proteomes" id="UP000308230">
    <property type="component" value="Unassembled WGS sequence"/>
</dbReference>
<proteinExistence type="predicted"/>
<comment type="caution">
    <text evidence="1">The sequence shown here is derived from an EMBL/GenBank/DDBJ whole genome shotgun (WGS) entry which is preliminary data.</text>
</comment>
<name>A0A5R9EYN4_9BACL</name>
<dbReference type="EMBL" id="SWLG01000012">
    <property type="protein sequence ID" value="TLS36277.1"/>
    <property type="molecule type" value="Genomic_DNA"/>
</dbReference>
<gene>
    <name evidence="1" type="ORF">FCL54_16725</name>
</gene>
<dbReference type="RefSeq" id="WP_138127887.1">
    <property type="nucleotide sequence ID" value="NZ_SWLG01000012.1"/>
</dbReference>
<organism evidence="1 2">
    <name type="scientific">Exobacillus caeni</name>
    <dbReference type="NCBI Taxonomy" id="2574798"/>
    <lineage>
        <taxon>Bacteria</taxon>
        <taxon>Bacillati</taxon>
        <taxon>Bacillota</taxon>
        <taxon>Bacilli</taxon>
        <taxon>Bacillales</taxon>
        <taxon>Guptibacillaceae</taxon>
        <taxon>Exobacillus</taxon>
    </lineage>
</organism>
<keyword evidence="2" id="KW-1185">Reference proteome</keyword>
<accession>A0A5R9EYN4</accession>
<evidence type="ECO:0000313" key="1">
    <source>
        <dbReference type="EMBL" id="TLS36277.1"/>
    </source>
</evidence>
<protein>
    <submittedName>
        <fullName evidence="1">Uncharacterized protein</fullName>
    </submittedName>
</protein>
<sequence length="125" mass="14987">MVRQLEGQRIVVDSHWLKENAYMTYAALYLLAREFASEEKNGMIVRKFSRWKEEGFLIRFNFNEDGVIISAFETNEENPQNPWLIDSYDKIEEYSHLYEEFQQITELSTKGNQCNFFIENGNRRK</sequence>